<dbReference type="PANTHER" id="PTHR43080:SF2">
    <property type="entry name" value="CBS DOMAIN-CONTAINING PROTEIN"/>
    <property type="match status" value="1"/>
</dbReference>
<dbReference type="RefSeq" id="WP_084666320.1">
    <property type="nucleotide sequence ID" value="NZ_LT838272.1"/>
</dbReference>
<reference evidence="4 5" key="1">
    <citation type="submission" date="2017-04" db="EMBL/GenBank/DDBJ databases">
        <authorList>
            <person name="Afonso C.L."/>
            <person name="Miller P.J."/>
            <person name="Scott M.A."/>
            <person name="Spackman E."/>
            <person name="Goraichik I."/>
            <person name="Dimitrov K.M."/>
            <person name="Suarez D.L."/>
            <person name="Swayne D.E."/>
        </authorList>
    </citation>
    <scope>NUCLEOTIDE SEQUENCE [LARGE SCALE GENOMIC DNA]</scope>
    <source>
        <strain evidence="4 5">ToBE</strain>
    </source>
</reference>
<dbReference type="InterPro" id="IPR000644">
    <property type="entry name" value="CBS_dom"/>
</dbReference>
<dbReference type="CDD" id="cd04586">
    <property type="entry name" value="CBS_pair_BON_assoc"/>
    <property type="match status" value="1"/>
</dbReference>
<dbReference type="SMART" id="SM00116">
    <property type="entry name" value="CBS"/>
    <property type="match status" value="2"/>
</dbReference>
<proteinExistence type="predicted"/>
<dbReference type="Pfam" id="PF00571">
    <property type="entry name" value="CBS"/>
    <property type="match status" value="2"/>
</dbReference>
<sequence length="121" mass="13356">MLAKDIMTKEVITIKAYARIYELTKLLAEHHISGVPVCDESGKVVGMVTEADLIELRNGTQVKDIMTREVISVSVDTPIEEVAAILHTKKIKRVPVYDQGRLVGIISRADIVAAMAQKLSR</sequence>
<dbReference type="PROSITE" id="PS51371">
    <property type="entry name" value="CBS"/>
    <property type="match status" value="2"/>
</dbReference>
<dbReference type="PANTHER" id="PTHR43080">
    <property type="entry name" value="CBS DOMAIN-CONTAINING PROTEIN CBSX3, MITOCHONDRIAL"/>
    <property type="match status" value="1"/>
</dbReference>
<evidence type="ECO:0000313" key="5">
    <source>
        <dbReference type="Proteomes" id="UP000192569"/>
    </source>
</evidence>
<dbReference type="EMBL" id="LT838272">
    <property type="protein sequence ID" value="SMB98940.1"/>
    <property type="molecule type" value="Genomic_DNA"/>
</dbReference>
<accession>A0A1W1W0B3</accession>
<dbReference type="InterPro" id="IPR051257">
    <property type="entry name" value="Diverse_CBS-Domain"/>
</dbReference>
<dbReference type="OrthoDB" id="9790355at2"/>
<dbReference type="AlphaFoldDB" id="A0A1W1W0B3"/>
<evidence type="ECO:0000313" key="4">
    <source>
        <dbReference type="EMBL" id="SMB98940.1"/>
    </source>
</evidence>
<feature type="domain" description="CBS" evidence="3">
    <location>
        <begin position="66"/>
        <end position="121"/>
    </location>
</feature>
<dbReference type="SUPFAM" id="SSF54631">
    <property type="entry name" value="CBS-domain pair"/>
    <property type="match status" value="1"/>
</dbReference>
<organism evidence="4 5">
    <name type="scientific">Thermanaeromonas toyohensis ToBE</name>
    <dbReference type="NCBI Taxonomy" id="698762"/>
    <lineage>
        <taxon>Bacteria</taxon>
        <taxon>Bacillati</taxon>
        <taxon>Bacillota</taxon>
        <taxon>Clostridia</taxon>
        <taxon>Neomoorellales</taxon>
        <taxon>Neomoorellaceae</taxon>
        <taxon>Thermanaeromonas</taxon>
    </lineage>
</organism>
<evidence type="ECO:0000259" key="3">
    <source>
        <dbReference type="PROSITE" id="PS51371"/>
    </source>
</evidence>
<protein>
    <submittedName>
        <fullName evidence="4">CBS domain-containing protein</fullName>
    </submittedName>
</protein>
<dbReference type="STRING" id="698762.SAMN00808754_2640"/>
<evidence type="ECO:0000256" key="2">
    <source>
        <dbReference type="PROSITE-ProRule" id="PRU00703"/>
    </source>
</evidence>
<dbReference type="Proteomes" id="UP000192569">
    <property type="component" value="Chromosome I"/>
</dbReference>
<name>A0A1W1W0B3_9FIRM</name>
<feature type="domain" description="CBS" evidence="3">
    <location>
        <begin position="7"/>
        <end position="65"/>
    </location>
</feature>
<keyword evidence="5" id="KW-1185">Reference proteome</keyword>
<keyword evidence="1 2" id="KW-0129">CBS domain</keyword>
<gene>
    <name evidence="4" type="ORF">SAMN00808754_2640</name>
</gene>
<dbReference type="Gene3D" id="3.10.580.10">
    <property type="entry name" value="CBS-domain"/>
    <property type="match status" value="2"/>
</dbReference>
<dbReference type="InterPro" id="IPR046342">
    <property type="entry name" value="CBS_dom_sf"/>
</dbReference>
<evidence type="ECO:0000256" key="1">
    <source>
        <dbReference type="ARBA" id="ARBA00023122"/>
    </source>
</evidence>